<comment type="caution">
    <text evidence="1">The sequence shown here is derived from an EMBL/GenBank/DDBJ whole genome shotgun (WGS) entry which is preliminary data.</text>
</comment>
<evidence type="ECO:0000313" key="2">
    <source>
        <dbReference type="EMBL" id="MFH0273144.1"/>
    </source>
</evidence>
<reference evidence="1" key="1">
    <citation type="submission" date="2022-01" db="EMBL/GenBank/DDBJ databases">
        <authorList>
            <person name="Lagorce A."/>
        </authorList>
    </citation>
    <scope>NUCLEOTIDE SEQUENCE</scope>
    <source>
        <strain evidence="1">Th15_F1_A12</strain>
    </source>
</reference>
<dbReference type="Gene3D" id="1.10.260.40">
    <property type="entry name" value="lambda repressor-like DNA-binding domains"/>
    <property type="match status" value="1"/>
</dbReference>
<accession>A0AAU9QJ30</accession>
<dbReference type="Proteomes" id="UP001295462">
    <property type="component" value="Unassembled WGS sequence"/>
</dbReference>
<gene>
    <name evidence="2" type="ORF">ACGRHZ_17875</name>
    <name evidence="1" type="ORF">THF1A12_120152</name>
</gene>
<dbReference type="SUPFAM" id="SSF47413">
    <property type="entry name" value="lambda repressor-like DNA-binding domains"/>
    <property type="match status" value="1"/>
</dbReference>
<dbReference type="RefSeq" id="WP_038882334.1">
    <property type="nucleotide sequence ID" value="NZ_CAKMTS010000001.1"/>
</dbReference>
<sequence length="98" mass="11572">MSELNYSNMVLDRFKSMHNLTSEYQLAKKLGVSESQLRHWRKGRSQMDWDMAFYMADKLSIEGHFVLAALLPHKIKNARFNKELKRALDIPEDLTHHI</sequence>
<dbReference type="AlphaFoldDB" id="A0AAU9QJ30"/>
<dbReference type="InterPro" id="IPR001387">
    <property type="entry name" value="Cro/C1-type_HTH"/>
</dbReference>
<dbReference type="InterPro" id="IPR010982">
    <property type="entry name" value="Lambda_DNA-bd_dom_sf"/>
</dbReference>
<evidence type="ECO:0000313" key="1">
    <source>
        <dbReference type="EMBL" id="CAH1573809.1"/>
    </source>
</evidence>
<organism evidence="1 3">
    <name type="scientific">Vibrio jasicida</name>
    <dbReference type="NCBI Taxonomy" id="766224"/>
    <lineage>
        <taxon>Bacteria</taxon>
        <taxon>Pseudomonadati</taxon>
        <taxon>Pseudomonadota</taxon>
        <taxon>Gammaproteobacteria</taxon>
        <taxon>Vibrionales</taxon>
        <taxon>Vibrionaceae</taxon>
        <taxon>Vibrio</taxon>
    </lineage>
</organism>
<dbReference type="CDD" id="cd00093">
    <property type="entry name" value="HTH_XRE"/>
    <property type="match status" value="1"/>
</dbReference>
<proteinExistence type="predicted"/>
<evidence type="ECO:0000313" key="4">
    <source>
        <dbReference type="Proteomes" id="UP001607221"/>
    </source>
</evidence>
<dbReference type="GO" id="GO:0003677">
    <property type="term" value="F:DNA binding"/>
    <property type="evidence" value="ECO:0007669"/>
    <property type="project" value="InterPro"/>
</dbReference>
<dbReference type="EMBL" id="CAKMUD010000024">
    <property type="protein sequence ID" value="CAH1573809.1"/>
    <property type="molecule type" value="Genomic_DNA"/>
</dbReference>
<dbReference type="EMBL" id="JBIHSE010000002">
    <property type="protein sequence ID" value="MFH0273144.1"/>
    <property type="molecule type" value="Genomic_DNA"/>
</dbReference>
<dbReference type="Proteomes" id="UP001607221">
    <property type="component" value="Unassembled WGS sequence"/>
</dbReference>
<reference evidence="2 4" key="2">
    <citation type="submission" date="2024-10" db="EMBL/GenBank/DDBJ databases">
        <authorList>
            <person name="Yibar A."/>
            <person name="Saticioglu I.B."/>
            <person name="Duman M."/>
            <person name="Ajmi N."/>
            <person name="Gurler F."/>
            <person name="Ay H."/>
            <person name="Onuk E."/>
            <person name="Guler S."/>
            <person name="Romalde J.L."/>
        </authorList>
    </citation>
    <scope>NUCLEOTIDE SEQUENCE [LARGE SCALE GENOMIC DNA]</scope>
    <source>
        <strain evidence="2 4">1-TCBS-A</strain>
    </source>
</reference>
<evidence type="ECO:0000313" key="3">
    <source>
        <dbReference type="Proteomes" id="UP001295462"/>
    </source>
</evidence>
<name>A0AAU9QJ30_9VIBR</name>
<protein>
    <submittedName>
        <fullName evidence="2">Helix-turn-helix domain-containing protein</fullName>
    </submittedName>
</protein>
<keyword evidence="4" id="KW-1185">Reference proteome</keyword>